<reference evidence="3" key="1">
    <citation type="submission" date="2022-12" db="EMBL/GenBank/DDBJ databases">
        <title>Reclassification of two methanogenic archaea species isolated from the Kolyma lowland permafrost.</title>
        <authorList>
            <person name="Trubitsyn V.E."/>
            <person name="Rivkina E.M."/>
            <person name="Shcherbakova V.A."/>
        </authorList>
    </citation>
    <scope>NUCLEOTIDE SEQUENCE</scope>
    <source>
        <strain evidence="3">M2</strain>
        <strain evidence="4">MK4</strain>
    </source>
</reference>
<dbReference type="EMBL" id="JAPVER010000020">
    <property type="protein sequence ID" value="MCZ3367078.1"/>
    <property type="molecule type" value="Genomic_DNA"/>
</dbReference>
<dbReference type="EMBL" id="JAPVES010000030">
    <property type="protein sequence ID" value="MCZ3373775.1"/>
    <property type="molecule type" value="Genomic_DNA"/>
</dbReference>
<sequence length="131" mass="15347">MSEHDINKIITSNSEIKYDDRDIVLSKLMESIEWLHNKANNGRITNNDVKIINARITVFKTLAYMCSIYNQVKKDFDIEHLAKNMESLLNEVKRSNELKENENKLKLKESCLTEKIESLGEEITKFKIKEI</sequence>
<comment type="caution">
    <text evidence="3">The sequence shown here is derived from an EMBL/GenBank/DDBJ whole genome shotgun (WGS) entry which is preliminary data.</text>
</comment>
<proteinExistence type="predicted"/>
<keyword evidence="1" id="KW-0175">Coiled coil</keyword>
<keyword evidence="5" id="KW-1185">Reference proteome</keyword>
<feature type="coiled-coil region" evidence="1">
    <location>
        <begin position="78"/>
        <end position="105"/>
    </location>
</feature>
<gene>
    <name evidence="4" type="ORF">O3H35_14085</name>
    <name evidence="3" type="ORF">O3H54_14410</name>
</gene>
<name>A0A9E5DL82_9EURY</name>
<evidence type="ECO:0000259" key="2">
    <source>
        <dbReference type="Pfam" id="PF26457"/>
    </source>
</evidence>
<evidence type="ECO:0000313" key="4">
    <source>
        <dbReference type="EMBL" id="MCZ3373775.1"/>
    </source>
</evidence>
<feature type="domain" description="DUF8136" evidence="2">
    <location>
        <begin position="30"/>
        <end position="88"/>
    </location>
</feature>
<dbReference type="InterPro" id="IPR058449">
    <property type="entry name" value="DUF8136"/>
</dbReference>
<dbReference type="RefSeq" id="WP_048082362.1">
    <property type="nucleotide sequence ID" value="NZ_JAPVER010000020.1"/>
</dbReference>
<evidence type="ECO:0000256" key="1">
    <source>
        <dbReference type="SAM" id="Coils"/>
    </source>
</evidence>
<evidence type="ECO:0000313" key="5">
    <source>
        <dbReference type="Proteomes" id="UP001068021"/>
    </source>
</evidence>
<dbReference type="AlphaFoldDB" id="A0A9E5DL82"/>
<organism evidence="3 5">
    <name type="scientific">Methanobacterium veterum</name>
    <dbReference type="NCBI Taxonomy" id="408577"/>
    <lineage>
        <taxon>Archaea</taxon>
        <taxon>Methanobacteriati</taxon>
        <taxon>Methanobacteriota</taxon>
        <taxon>Methanomada group</taxon>
        <taxon>Methanobacteria</taxon>
        <taxon>Methanobacteriales</taxon>
        <taxon>Methanobacteriaceae</taxon>
        <taxon>Methanobacterium</taxon>
    </lineage>
</organism>
<dbReference type="Pfam" id="PF26457">
    <property type="entry name" value="DUF8136"/>
    <property type="match status" value="1"/>
</dbReference>
<dbReference type="Proteomes" id="UP001074446">
    <property type="component" value="Unassembled WGS sequence"/>
</dbReference>
<protein>
    <recommendedName>
        <fullName evidence="2">DUF8136 domain-containing protein</fullName>
    </recommendedName>
</protein>
<dbReference type="Proteomes" id="UP001068021">
    <property type="component" value="Unassembled WGS sequence"/>
</dbReference>
<accession>A0A9E5DL82</accession>
<evidence type="ECO:0000313" key="3">
    <source>
        <dbReference type="EMBL" id="MCZ3367078.1"/>
    </source>
</evidence>